<gene>
    <name evidence="1" type="ORF">WMQ36_28345</name>
</gene>
<proteinExistence type="predicted"/>
<evidence type="ECO:0008006" key="3">
    <source>
        <dbReference type="Google" id="ProtNLM"/>
    </source>
</evidence>
<comment type="caution">
    <text evidence="1">The sequence shown here is derived from an EMBL/GenBank/DDBJ whole genome shotgun (WGS) entry which is preliminary data.</text>
</comment>
<dbReference type="EMBL" id="JBBMFM010000232">
    <property type="protein sequence ID" value="MEQ2428878.1"/>
    <property type="molecule type" value="Genomic_DNA"/>
</dbReference>
<accession>A0ABV1DET7</accession>
<keyword evidence="2" id="KW-1185">Reference proteome</keyword>
<reference evidence="1 2" key="1">
    <citation type="submission" date="2024-03" db="EMBL/GenBank/DDBJ databases">
        <title>Human intestinal bacterial collection.</title>
        <authorList>
            <person name="Pauvert C."/>
            <person name="Hitch T.C.A."/>
            <person name="Clavel T."/>
        </authorList>
    </citation>
    <scope>NUCLEOTIDE SEQUENCE [LARGE SCALE GENOMIC DNA]</scope>
    <source>
        <strain evidence="1 2">CLA-SR-H021</strain>
    </source>
</reference>
<dbReference type="RefSeq" id="WP_008719470.1">
    <property type="nucleotide sequence ID" value="NZ_JBBMFM010000232.1"/>
</dbReference>
<evidence type="ECO:0000313" key="1">
    <source>
        <dbReference type="EMBL" id="MEQ2428878.1"/>
    </source>
</evidence>
<protein>
    <recommendedName>
        <fullName evidence="3">Phage protein</fullName>
    </recommendedName>
</protein>
<dbReference type="Proteomes" id="UP001454086">
    <property type="component" value="Unassembled WGS sequence"/>
</dbReference>
<evidence type="ECO:0000313" key="2">
    <source>
        <dbReference type="Proteomes" id="UP001454086"/>
    </source>
</evidence>
<organism evidence="1 2">
    <name type="scientific">Enterocloster hominis</name>
    <name type="common">ex Hitch et al. 2024</name>
    <dbReference type="NCBI Taxonomy" id="1917870"/>
    <lineage>
        <taxon>Bacteria</taxon>
        <taxon>Bacillati</taxon>
        <taxon>Bacillota</taxon>
        <taxon>Clostridia</taxon>
        <taxon>Lachnospirales</taxon>
        <taxon>Lachnospiraceae</taxon>
        <taxon>Enterocloster</taxon>
    </lineage>
</organism>
<name>A0ABV1DET7_9FIRM</name>
<sequence>MKIIISEPYEFQNTDQTLEMPDGYIVRPGAHKHGYYITLTEREQELLKKHGYQLVTNLFYSPGDFYEILDPQGVIVDPMYIGRILEKLGV</sequence>